<feature type="domain" description="Thiamine phosphate synthase/TenI" evidence="1">
    <location>
        <begin position="55"/>
        <end position="143"/>
    </location>
</feature>
<name>A0A7T5R1Q8_9BACT</name>
<evidence type="ECO:0000313" key="2">
    <source>
        <dbReference type="EMBL" id="QQG35930.1"/>
    </source>
</evidence>
<dbReference type="SUPFAM" id="SSF51391">
    <property type="entry name" value="Thiamin phosphate synthase"/>
    <property type="match status" value="1"/>
</dbReference>
<sequence>MAKETKKGAPACGLYLRVADDLPFETAMAQIREAAFVINRSAYEKNMNVLEIGGSLDDEEGLLRMQALVELARQLGVVAIVRNHAGLAFAAEADGVILEKIEDVEAARAVMGSDAIIGVRCGLSRLTAEKALDVRVDYISFAAGGRGDVLPPESLVGWWSVKSDTPCLIEGSLTNDDCGRYVRAGATFLEASDYVWNHPKGIKQGTIDMLYAIELAMESQSVQ</sequence>
<gene>
    <name evidence="2" type="ORF">HYS17_10575</name>
</gene>
<reference evidence="2 3" key="1">
    <citation type="submission" date="2020-07" db="EMBL/GenBank/DDBJ databases">
        <title>Huge and variable diversity of episymbiotic CPR bacteria and DPANN archaea in groundwater ecosystems.</title>
        <authorList>
            <person name="He C.Y."/>
            <person name="Keren R."/>
            <person name="Whittaker M."/>
            <person name="Farag I.F."/>
            <person name="Doudna J."/>
            <person name="Cate J.H.D."/>
            <person name="Banfield J.F."/>
        </authorList>
    </citation>
    <scope>NUCLEOTIDE SEQUENCE [LARGE SCALE GENOMIC DNA]</scope>
    <source>
        <strain evidence="2">NC_groundwater_70_Ag_B-0.1um_54_66</strain>
    </source>
</reference>
<evidence type="ECO:0000313" key="3">
    <source>
        <dbReference type="Proteomes" id="UP000595362"/>
    </source>
</evidence>
<dbReference type="Pfam" id="PF02581">
    <property type="entry name" value="TMP-TENI"/>
    <property type="match status" value="1"/>
</dbReference>
<dbReference type="InterPro" id="IPR036206">
    <property type="entry name" value="ThiamineP_synth_sf"/>
</dbReference>
<dbReference type="EMBL" id="CP066681">
    <property type="protein sequence ID" value="QQG35930.1"/>
    <property type="molecule type" value="Genomic_DNA"/>
</dbReference>
<dbReference type="InterPro" id="IPR022998">
    <property type="entry name" value="ThiamineP_synth_TenI"/>
</dbReference>
<evidence type="ECO:0000259" key="1">
    <source>
        <dbReference type="Pfam" id="PF02581"/>
    </source>
</evidence>
<dbReference type="GO" id="GO:0009228">
    <property type="term" value="P:thiamine biosynthetic process"/>
    <property type="evidence" value="ECO:0007669"/>
    <property type="project" value="UniProtKB-KW"/>
</dbReference>
<dbReference type="AlphaFoldDB" id="A0A7T5R1Q8"/>
<accession>A0A7T5R1Q8</accession>
<dbReference type="CDD" id="cd00564">
    <property type="entry name" value="TMP_TenI"/>
    <property type="match status" value="1"/>
</dbReference>
<protein>
    <submittedName>
        <fullName evidence="2">Thiamine phosphate synthase</fullName>
    </submittedName>
</protein>
<dbReference type="Gene3D" id="3.20.20.70">
    <property type="entry name" value="Aldolase class I"/>
    <property type="match status" value="1"/>
</dbReference>
<organism evidence="2 3">
    <name type="scientific">Micavibrio aeruginosavorus</name>
    <dbReference type="NCBI Taxonomy" id="349221"/>
    <lineage>
        <taxon>Bacteria</taxon>
        <taxon>Pseudomonadati</taxon>
        <taxon>Bdellovibrionota</taxon>
        <taxon>Bdellovibrionia</taxon>
        <taxon>Bdellovibrionales</taxon>
        <taxon>Pseudobdellovibrionaceae</taxon>
        <taxon>Micavibrio</taxon>
    </lineage>
</organism>
<proteinExistence type="predicted"/>
<dbReference type="Proteomes" id="UP000595362">
    <property type="component" value="Chromosome"/>
</dbReference>
<dbReference type="InterPro" id="IPR013785">
    <property type="entry name" value="Aldolase_TIM"/>
</dbReference>